<dbReference type="PROSITE" id="PS50969">
    <property type="entry name" value="FCP1"/>
    <property type="match status" value="1"/>
</dbReference>
<dbReference type="InterPro" id="IPR004274">
    <property type="entry name" value="FCP1_dom"/>
</dbReference>
<dbReference type="InParanoid" id="A0A2V0NJU5"/>
<dbReference type="Pfam" id="PF13671">
    <property type="entry name" value="AAA_33"/>
    <property type="match status" value="1"/>
</dbReference>
<organism evidence="3 4">
    <name type="scientific">Raphidocelis subcapitata</name>
    <dbReference type="NCBI Taxonomy" id="307507"/>
    <lineage>
        <taxon>Eukaryota</taxon>
        <taxon>Viridiplantae</taxon>
        <taxon>Chlorophyta</taxon>
        <taxon>core chlorophytes</taxon>
        <taxon>Chlorophyceae</taxon>
        <taxon>CS clade</taxon>
        <taxon>Sphaeropleales</taxon>
        <taxon>Selenastraceae</taxon>
        <taxon>Raphidocelis</taxon>
    </lineage>
</organism>
<feature type="compositionally biased region" description="Low complexity" evidence="1">
    <location>
        <begin position="231"/>
        <end position="254"/>
    </location>
</feature>
<dbReference type="OrthoDB" id="3512845at2759"/>
<protein>
    <recommendedName>
        <fullName evidence="2">FCP1 homology domain-containing protein</fullName>
    </recommendedName>
</protein>
<feature type="region of interest" description="Disordered" evidence="1">
    <location>
        <begin position="816"/>
        <end position="909"/>
    </location>
</feature>
<dbReference type="STRING" id="307507.A0A2V0NJU5"/>
<dbReference type="GO" id="GO:0006281">
    <property type="term" value="P:DNA repair"/>
    <property type="evidence" value="ECO:0007669"/>
    <property type="project" value="TreeGrafter"/>
</dbReference>
<dbReference type="EMBL" id="BDRX01000001">
    <property type="protein sequence ID" value="GBF87521.1"/>
    <property type="molecule type" value="Genomic_DNA"/>
</dbReference>
<gene>
    <name evidence="3" type="ORF">Rsub_00232</name>
</gene>
<feature type="compositionally biased region" description="Gly residues" evidence="1">
    <location>
        <begin position="418"/>
        <end position="442"/>
    </location>
</feature>
<name>A0A2V0NJU5_9CHLO</name>
<dbReference type="PANTHER" id="PTHR12083:SF9">
    <property type="entry name" value="BIFUNCTIONAL POLYNUCLEOTIDE PHOSPHATASE_KINASE"/>
    <property type="match status" value="1"/>
</dbReference>
<dbReference type="Gene3D" id="3.40.50.300">
    <property type="entry name" value="P-loop containing nucleotide triphosphate hydrolases"/>
    <property type="match status" value="1"/>
</dbReference>
<feature type="region of interest" description="Disordered" evidence="1">
    <location>
        <begin position="183"/>
        <end position="254"/>
    </location>
</feature>
<proteinExistence type="predicted"/>
<feature type="compositionally biased region" description="Low complexity" evidence="1">
    <location>
        <begin position="576"/>
        <end position="585"/>
    </location>
</feature>
<dbReference type="GO" id="GO:0046404">
    <property type="term" value="F:ATP-dependent polydeoxyribonucleotide 5'-hydroxyl-kinase activity"/>
    <property type="evidence" value="ECO:0007669"/>
    <property type="project" value="TreeGrafter"/>
</dbReference>
<dbReference type="Proteomes" id="UP000247498">
    <property type="component" value="Unassembled WGS sequence"/>
</dbReference>
<evidence type="ECO:0000313" key="4">
    <source>
        <dbReference type="Proteomes" id="UP000247498"/>
    </source>
</evidence>
<dbReference type="InterPro" id="IPR023214">
    <property type="entry name" value="HAD_sf"/>
</dbReference>
<feature type="compositionally biased region" description="Gly residues" evidence="1">
    <location>
        <begin position="827"/>
        <end position="847"/>
    </location>
</feature>
<dbReference type="GO" id="GO:0046403">
    <property type="term" value="F:polynucleotide 3'-phosphatase activity"/>
    <property type="evidence" value="ECO:0007669"/>
    <property type="project" value="TreeGrafter"/>
</dbReference>
<sequence length="909" mass="90694">MVWKQQCLVVLVGLPGAGKTTLSQKLGSHDWTVVNQDALGNRKKCEAACKEALLAGRNVVIDRVNFNEPQRAVWVQLGRAVCGSALQLIVLQLVVPIETCKRRMREEAARAAVAAGVAPKDTDHLVDSFAADLTLTDPWSEGFDQVYTISREDQADAFVAHVTSGGGARGPPGGAALAAAAGPVGAAGPAPRAAAAAAPGGGDERPRPPRGSMEGLAARRSSAGEAHVRSPPAQQQQQQQQQPPQQPGATAEAQPAVPMVWPGAPAAAGMQWAAGMTWGGGAVPHAAFNVAALPGFPYGAVPMPGVGWVPVMAPYPGPHLRGFVPGMMHPGAGGFVAPRGGLQAAAQVMVPAGSAAASAAAQQLQPAPPAGAPAAADGVRARKAPPRRAISQLVPQDMPPWWRPKGRDEFDELEGAAGPQGGGGAGGGGGFGGGGGGGGGGVHPYAAHTRGGGGGGYPSLPTSSTPPPAAAPAYHYPQQHPQQTPPPPQRADGLVPPRQRRPPGRSATFSGVPSAAMAPRPLGGGGGGWPGAPGGASRASSGRPSPAASRRASYEFAPTEPRASLDAPPGADAAERGAQQAAAAAGDDDEVPPGSLASSRPGVFLDLLPPTDPGAPPLPEAAPAAAPAPAPADGPAGDGRIILLFDLSGTLVSHASRRRSAGNSRLRPGLPLLARLLPRFRLGLYASSTGRTVCVLRALIEAAAGQPLFEPGLSLYRDHTRPAPMSHVRAGGKPWDTVKPLGHWFSRMGRVVLLDDDCYKAVAGEEGNLVCVPPWLSESPSCDVLTHLVSAIEEVLGPLGPEDDVRSHTARLQSLLPPAQAPVPRGSGSGGGGGGSGGGGGGSGAPAGSGPRQRGQPATAAGAAAAATAQAGAGEEQAAEESAAAGAGNSGGGSGAEAAVATVALEPDA</sequence>
<dbReference type="SUPFAM" id="SSF52540">
    <property type="entry name" value="P-loop containing nucleoside triphosphate hydrolases"/>
    <property type="match status" value="1"/>
</dbReference>
<feature type="compositionally biased region" description="Pro residues" evidence="1">
    <location>
        <begin position="610"/>
        <end position="632"/>
    </location>
</feature>
<comment type="caution">
    <text evidence="3">The sequence shown here is derived from an EMBL/GenBank/DDBJ whole genome shotgun (WGS) entry which is preliminary data.</text>
</comment>
<feature type="region of interest" description="Disordered" evidence="1">
    <location>
        <begin position="361"/>
        <end position="633"/>
    </location>
</feature>
<feature type="compositionally biased region" description="Low complexity" evidence="1">
    <location>
        <begin position="858"/>
        <end position="887"/>
    </location>
</feature>
<feature type="compositionally biased region" description="Low complexity" evidence="1">
    <location>
        <begin position="535"/>
        <end position="551"/>
    </location>
</feature>
<reference evidence="3 4" key="1">
    <citation type="journal article" date="2018" name="Sci. Rep.">
        <title>Raphidocelis subcapitata (=Pseudokirchneriella subcapitata) provides an insight into genome evolution and environmental adaptations in the Sphaeropleales.</title>
        <authorList>
            <person name="Suzuki S."/>
            <person name="Yamaguchi H."/>
            <person name="Nakajima N."/>
            <person name="Kawachi M."/>
        </authorList>
    </citation>
    <scope>NUCLEOTIDE SEQUENCE [LARGE SCALE GENOMIC DNA]</scope>
    <source>
        <strain evidence="3 4">NIES-35</strain>
    </source>
</reference>
<feature type="compositionally biased region" description="Low complexity" evidence="1">
    <location>
        <begin position="183"/>
        <end position="198"/>
    </location>
</feature>
<feature type="compositionally biased region" description="Low complexity" evidence="1">
    <location>
        <begin position="471"/>
        <end position="482"/>
    </location>
</feature>
<feature type="domain" description="FCP1 homology" evidence="2">
    <location>
        <begin position="636"/>
        <end position="795"/>
    </location>
</feature>
<accession>A0A2V0NJU5</accession>
<dbReference type="SUPFAM" id="SSF56784">
    <property type="entry name" value="HAD-like"/>
    <property type="match status" value="1"/>
</dbReference>
<evidence type="ECO:0000256" key="1">
    <source>
        <dbReference type="SAM" id="MobiDB-lite"/>
    </source>
</evidence>
<dbReference type="InterPro" id="IPR027417">
    <property type="entry name" value="P-loop_NTPase"/>
</dbReference>
<dbReference type="InterPro" id="IPR036412">
    <property type="entry name" value="HAD-like_sf"/>
</dbReference>
<dbReference type="AlphaFoldDB" id="A0A2V0NJU5"/>
<dbReference type="PANTHER" id="PTHR12083">
    <property type="entry name" value="BIFUNCTIONAL POLYNUCLEOTIDE PHOSPHATASE/KINASE"/>
    <property type="match status" value="1"/>
</dbReference>
<evidence type="ECO:0000313" key="3">
    <source>
        <dbReference type="EMBL" id="GBF87521.1"/>
    </source>
</evidence>
<feature type="compositionally biased region" description="Gly residues" evidence="1">
    <location>
        <begin position="522"/>
        <end position="534"/>
    </location>
</feature>
<keyword evidence="4" id="KW-1185">Reference proteome</keyword>
<evidence type="ECO:0000259" key="2">
    <source>
        <dbReference type="PROSITE" id="PS50969"/>
    </source>
</evidence>
<feature type="compositionally biased region" description="Low complexity" evidence="1">
    <location>
        <begin position="896"/>
        <end position="909"/>
    </location>
</feature>
<dbReference type="GO" id="GO:0003690">
    <property type="term" value="F:double-stranded DNA binding"/>
    <property type="evidence" value="ECO:0007669"/>
    <property type="project" value="TreeGrafter"/>
</dbReference>
<dbReference type="Gene3D" id="3.40.50.1000">
    <property type="entry name" value="HAD superfamily/HAD-like"/>
    <property type="match status" value="1"/>
</dbReference>